<evidence type="ECO:0008006" key="5">
    <source>
        <dbReference type="Google" id="ProtNLM"/>
    </source>
</evidence>
<sequence length="729" mass="78381">MSLAASVLLFIPAIPGIAATDTLRTYEPGGHYGVYTDGSLVKCVQRMRLPAGTRMTSVSVMLDGPQGDHACDIVVYGHEGGLLAPRLERAVVRTRVTKEKDGIETVTTHFDDPYVHAGGQCFVSVEGRHNDVRLVTDMIERVAPCTEASGQRRLEQLVQASGGAWSTAPFGFMMDVVVEMPEITERGFVRDTMLDDARDKGRSDVRYLSVSDVNGDGRLDFSAAGMLYMNDGRSMTPVDITLEDTSATPYVFFVDADGDGRMDVAAMNGAGDDKVTFYTMKHGGHLVHMGQAQLSASLVPMSMSIGDIDHDGKEEILLGGRSAGVPTLFALGRATSGVWQASPWAQDLLGTTEAPVTMIADVDKDGRLDVVLRTGAEDHIVRMVGEGQSWSTEARGRAGESTLREPIGSWIGWDDERQAAILRLPSSVPWSDANAGTAHDVRMVSYGSASIALDDGDAESPRYEEHLSSVIYADLDNDGVQEQLRFSRGTCRYLGVFQKTSGTWEDVTSAWGLDGLDDCGDGVVCDLDGDGRLDLLVDRRNSVQVYYNRMNIMPGRTARLAAAPQPLAGASVDVGTTHMTYASGRGRLVQDPPVFTLPPTGNTADTMTVYWPGDGALKERVLVQAGGHDIHVRRGSTGTLASYDEAVQIRMSGASLTISSQGTLERANITLLNLVGETVLASALGNLPAGIHTLTISELDKTKTLVSGTYVVRLQWETGDAVSVLRIIR</sequence>
<dbReference type="SUPFAM" id="SSF69318">
    <property type="entry name" value="Integrin alpha N-terminal domain"/>
    <property type="match status" value="2"/>
</dbReference>
<keyword evidence="1 2" id="KW-0732">Signal</keyword>
<proteinExistence type="predicted"/>
<dbReference type="InterPro" id="IPR013517">
    <property type="entry name" value="FG-GAP"/>
</dbReference>
<accession>A0A1M3KZJ9</accession>
<dbReference type="InterPro" id="IPR028994">
    <property type="entry name" value="Integrin_alpha_N"/>
</dbReference>
<dbReference type="Proteomes" id="UP000184233">
    <property type="component" value="Unassembled WGS sequence"/>
</dbReference>
<comment type="caution">
    <text evidence="3">The sequence shown here is derived from an EMBL/GenBank/DDBJ whole genome shotgun (WGS) entry which is preliminary data.</text>
</comment>
<reference evidence="3 4" key="1">
    <citation type="submission" date="2016-09" db="EMBL/GenBank/DDBJ databases">
        <title>Genome-resolved meta-omics ties microbial dynamics to process performance in biotechnology for thiocyanate degradation.</title>
        <authorList>
            <person name="Kantor R.S."/>
            <person name="Huddy R.J."/>
            <person name="Iyer R."/>
            <person name="Thomas B.C."/>
            <person name="Brown C.T."/>
            <person name="Anantharaman K."/>
            <person name="Tringe S."/>
            <person name="Hettich R.L."/>
            <person name="Harrison S.T."/>
            <person name="Banfield J.F."/>
        </authorList>
    </citation>
    <scope>NUCLEOTIDE SEQUENCE [LARGE SCALE GENOMIC DNA]</scope>
    <source>
        <strain evidence="3">59-99</strain>
    </source>
</reference>
<dbReference type="PANTHER" id="PTHR46580">
    <property type="entry name" value="SENSOR KINASE-RELATED"/>
    <property type="match status" value="1"/>
</dbReference>
<dbReference type="Gene3D" id="2.130.10.130">
    <property type="entry name" value="Integrin alpha, N-terminal"/>
    <property type="match status" value="1"/>
</dbReference>
<feature type="signal peptide" evidence="2">
    <location>
        <begin position="1"/>
        <end position="18"/>
    </location>
</feature>
<gene>
    <name evidence="3" type="ORF">BGO89_06190</name>
</gene>
<evidence type="ECO:0000256" key="1">
    <source>
        <dbReference type="ARBA" id="ARBA00022729"/>
    </source>
</evidence>
<evidence type="ECO:0000256" key="2">
    <source>
        <dbReference type="SAM" id="SignalP"/>
    </source>
</evidence>
<dbReference type="STRING" id="1895771.BGO89_06190"/>
<protein>
    <recommendedName>
        <fullName evidence="5">ASPIC/UnbV domain-containing protein</fullName>
    </recommendedName>
</protein>
<feature type="chain" id="PRO_5012770207" description="ASPIC/UnbV domain-containing protein" evidence="2">
    <location>
        <begin position="19"/>
        <end position="729"/>
    </location>
</feature>
<evidence type="ECO:0000313" key="3">
    <source>
        <dbReference type="EMBL" id="OJX57986.1"/>
    </source>
</evidence>
<dbReference type="EMBL" id="MKVH01000020">
    <property type="protein sequence ID" value="OJX57986.1"/>
    <property type="molecule type" value="Genomic_DNA"/>
</dbReference>
<organism evidence="3 4">
    <name type="scientific">Candidatus Kapaibacterium thiocyanatum</name>
    <dbReference type="NCBI Taxonomy" id="1895771"/>
    <lineage>
        <taxon>Bacteria</taxon>
        <taxon>Pseudomonadati</taxon>
        <taxon>Candidatus Kapaibacteriota</taxon>
        <taxon>Candidatus Kapaibacteriia</taxon>
        <taxon>Candidatus Kapaibacteriales</taxon>
        <taxon>Candidatus Kapaibacteriaceae</taxon>
        <taxon>Candidatus Kapaibacterium</taxon>
    </lineage>
</organism>
<dbReference type="PANTHER" id="PTHR46580:SF2">
    <property type="entry name" value="MAM DOMAIN-CONTAINING PROTEIN"/>
    <property type="match status" value="1"/>
</dbReference>
<evidence type="ECO:0000313" key="4">
    <source>
        <dbReference type="Proteomes" id="UP000184233"/>
    </source>
</evidence>
<dbReference type="AlphaFoldDB" id="A0A1M3KZJ9"/>
<dbReference type="Pfam" id="PF13517">
    <property type="entry name" value="FG-GAP_3"/>
    <property type="match status" value="1"/>
</dbReference>
<name>A0A1M3KZJ9_9BACT</name>